<evidence type="ECO:0000256" key="1">
    <source>
        <dbReference type="ARBA" id="ARBA00022884"/>
    </source>
</evidence>
<dbReference type="PROSITE" id="PS50158">
    <property type="entry name" value="ZF_CCHC"/>
    <property type="match status" value="1"/>
</dbReference>
<dbReference type="EMBL" id="VTPC01000594">
    <property type="protein sequence ID" value="KAF2905152.1"/>
    <property type="molecule type" value="Genomic_DNA"/>
</dbReference>
<evidence type="ECO:0000259" key="5">
    <source>
        <dbReference type="PROSITE" id="PS50102"/>
    </source>
</evidence>
<feature type="domain" description="CCHC-type" evidence="6">
    <location>
        <begin position="148"/>
        <end position="164"/>
    </location>
</feature>
<feature type="domain" description="RRM" evidence="5">
    <location>
        <begin position="60"/>
        <end position="133"/>
    </location>
</feature>
<dbReference type="Pfam" id="PF00076">
    <property type="entry name" value="RRM_1"/>
    <property type="match status" value="1"/>
</dbReference>
<accession>A0A8K0DKV1</accession>
<evidence type="ECO:0000313" key="8">
    <source>
        <dbReference type="Proteomes" id="UP000801492"/>
    </source>
</evidence>
<evidence type="ECO:0000256" key="3">
    <source>
        <dbReference type="PROSITE-ProRule" id="PRU00176"/>
    </source>
</evidence>
<dbReference type="InterPro" id="IPR035979">
    <property type="entry name" value="RBD_domain_sf"/>
</dbReference>
<evidence type="ECO:0000313" key="7">
    <source>
        <dbReference type="EMBL" id="KAF2905152.1"/>
    </source>
</evidence>
<dbReference type="InterPro" id="IPR036875">
    <property type="entry name" value="Znf_CCHC_sf"/>
</dbReference>
<dbReference type="SUPFAM" id="SSF54928">
    <property type="entry name" value="RNA-binding domain, RBD"/>
    <property type="match status" value="1"/>
</dbReference>
<sequence length="221" mass="26035">MRDKEQQQSPHTTSRSRSNSPASNEGGGEPRKRSESNESKSSASKSRSRSRSYSSERDEYRLHIADIGDHVRKSDLEKIFSQYGNLKELWLTHSSPVFGFAVFKTKESASSALKGADGVHVGGSRIRVTHARPRTRGQGRRFFHPNMRCYQCGYAGHFYRDCPDLDENKDRYDSRSTRRKSRRDRDRDYYSDRDYGRRRQRSSRRYDDYGDYRRSGRRYRY</sequence>
<keyword evidence="2" id="KW-0863">Zinc-finger</keyword>
<dbReference type="SMART" id="SM00360">
    <property type="entry name" value="RRM"/>
    <property type="match status" value="1"/>
</dbReference>
<evidence type="ECO:0000256" key="4">
    <source>
        <dbReference type="SAM" id="MobiDB-lite"/>
    </source>
</evidence>
<keyword evidence="2" id="KW-0862">Zinc</keyword>
<dbReference type="InterPro" id="IPR000504">
    <property type="entry name" value="RRM_dom"/>
</dbReference>
<feature type="compositionally biased region" description="Basic and acidic residues" evidence="4">
    <location>
        <begin position="204"/>
        <end position="214"/>
    </location>
</feature>
<feature type="compositionally biased region" description="Basic and acidic residues" evidence="4">
    <location>
        <begin position="28"/>
        <end position="38"/>
    </location>
</feature>
<evidence type="ECO:0000256" key="2">
    <source>
        <dbReference type="PROSITE-ProRule" id="PRU00047"/>
    </source>
</evidence>
<keyword evidence="1 3" id="KW-0694">RNA-binding</keyword>
<dbReference type="GO" id="GO:0008270">
    <property type="term" value="F:zinc ion binding"/>
    <property type="evidence" value="ECO:0007669"/>
    <property type="project" value="UniProtKB-KW"/>
</dbReference>
<dbReference type="PROSITE" id="PS50102">
    <property type="entry name" value="RRM"/>
    <property type="match status" value="1"/>
</dbReference>
<feature type="region of interest" description="Disordered" evidence="4">
    <location>
        <begin position="169"/>
        <end position="221"/>
    </location>
</feature>
<feature type="compositionally biased region" description="Polar residues" evidence="4">
    <location>
        <begin position="7"/>
        <end position="23"/>
    </location>
</feature>
<dbReference type="PANTHER" id="PTHR48038:SF1">
    <property type="entry name" value="RIBONUCLEOPROTEIN RB97D"/>
    <property type="match status" value="1"/>
</dbReference>
<dbReference type="OrthoDB" id="5970at2759"/>
<dbReference type="PANTHER" id="PTHR48038">
    <property type="entry name" value="RIBONUCLEOPROTEIN RB97D"/>
    <property type="match status" value="1"/>
</dbReference>
<dbReference type="AlphaFoldDB" id="A0A8K0DKV1"/>
<dbReference type="Proteomes" id="UP000801492">
    <property type="component" value="Unassembled WGS sequence"/>
</dbReference>
<dbReference type="Gene3D" id="3.30.70.330">
    <property type="match status" value="1"/>
</dbReference>
<dbReference type="SUPFAM" id="SSF57756">
    <property type="entry name" value="Retrovirus zinc finger-like domains"/>
    <property type="match status" value="1"/>
</dbReference>
<feature type="compositionally biased region" description="Basic and acidic residues" evidence="4">
    <location>
        <begin position="183"/>
        <end position="197"/>
    </location>
</feature>
<reference evidence="7" key="1">
    <citation type="submission" date="2019-08" db="EMBL/GenBank/DDBJ databases">
        <title>The genome of the North American firefly Photinus pyralis.</title>
        <authorList>
            <consortium name="Photinus pyralis genome working group"/>
            <person name="Fallon T.R."/>
            <person name="Sander Lower S.E."/>
            <person name="Weng J.-K."/>
        </authorList>
    </citation>
    <scope>NUCLEOTIDE SEQUENCE</scope>
    <source>
        <strain evidence="7">TRF0915ILg1</strain>
        <tissue evidence="7">Whole body</tissue>
    </source>
</reference>
<dbReference type="InterPro" id="IPR012677">
    <property type="entry name" value="Nucleotide-bd_a/b_plait_sf"/>
</dbReference>
<dbReference type="GO" id="GO:0003723">
    <property type="term" value="F:RNA binding"/>
    <property type="evidence" value="ECO:0007669"/>
    <property type="project" value="UniProtKB-UniRule"/>
</dbReference>
<protein>
    <submittedName>
        <fullName evidence="7">Uncharacterized protein</fullName>
    </submittedName>
</protein>
<organism evidence="7 8">
    <name type="scientific">Ignelater luminosus</name>
    <name type="common">Cucubano</name>
    <name type="synonym">Pyrophorus luminosus</name>
    <dbReference type="NCBI Taxonomy" id="2038154"/>
    <lineage>
        <taxon>Eukaryota</taxon>
        <taxon>Metazoa</taxon>
        <taxon>Ecdysozoa</taxon>
        <taxon>Arthropoda</taxon>
        <taxon>Hexapoda</taxon>
        <taxon>Insecta</taxon>
        <taxon>Pterygota</taxon>
        <taxon>Neoptera</taxon>
        <taxon>Endopterygota</taxon>
        <taxon>Coleoptera</taxon>
        <taxon>Polyphaga</taxon>
        <taxon>Elateriformia</taxon>
        <taxon>Elateroidea</taxon>
        <taxon>Elateridae</taxon>
        <taxon>Agrypninae</taxon>
        <taxon>Pyrophorini</taxon>
        <taxon>Ignelater</taxon>
    </lineage>
</organism>
<dbReference type="InterPro" id="IPR001878">
    <property type="entry name" value="Znf_CCHC"/>
</dbReference>
<proteinExistence type="predicted"/>
<comment type="caution">
    <text evidence="7">The sequence shown here is derived from an EMBL/GenBank/DDBJ whole genome shotgun (WGS) entry which is preliminary data.</text>
</comment>
<feature type="region of interest" description="Disordered" evidence="4">
    <location>
        <begin position="1"/>
        <end position="57"/>
    </location>
</feature>
<gene>
    <name evidence="7" type="ORF">ILUMI_01027</name>
</gene>
<dbReference type="Gene3D" id="4.10.60.10">
    <property type="entry name" value="Zinc finger, CCHC-type"/>
    <property type="match status" value="1"/>
</dbReference>
<evidence type="ECO:0000259" key="6">
    <source>
        <dbReference type="PROSITE" id="PS50158"/>
    </source>
</evidence>
<name>A0A8K0DKV1_IGNLU</name>
<keyword evidence="2" id="KW-0479">Metal-binding</keyword>
<keyword evidence="8" id="KW-1185">Reference proteome</keyword>